<dbReference type="InterPro" id="IPR003399">
    <property type="entry name" value="Mce/MlaD"/>
</dbReference>
<dbReference type="EMBL" id="BMMK01000015">
    <property type="protein sequence ID" value="GGM60804.1"/>
    <property type="molecule type" value="Genomic_DNA"/>
</dbReference>
<proteinExistence type="predicted"/>
<dbReference type="NCBIfam" id="TIGR00996">
    <property type="entry name" value="Mtu_fam_mce"/>
    <property type="match status" value="1"/>
</dbReference>
<dbReference type="GO" id="GO:0051701">
    <property type="term" value="P:biological process involved in interaction with host"/>
    <property type="evidence" value="ECO:0007669"/>
    <property type="project" value="TreeGrafter"/>
</dbReference>
<feature type="domain" description="Mammalian cell entry C-terminal" evidence="3">
    <location>
        <begin position="124"/>
        <end position="330"/>
    </location>
</feature>
<dbReference type="PANTHER" id="PTHR33371">
    <property type="entry name" value="INTERMEMBRANE PHOSPHOLIPID TRANSPORT SYSTEM BINDING PROTEIN MLAD-RELATED"/>
    <property type="match status" value="1"/>
</dbReference>
<dbReference type="Pfam" id="PF11887">
    <property type="entry name" value="Mce4_CUP1"/>
    <property type="match status" value="1"/>
</dbReference>
<evidence type="ECO:0000256" key="1">
    <source>
        <dbReference type="SAM" id="Phobius"/>
    </source>
</evidence>
<comment type="caution">
    <text evidence="4">The sequence shown here is derived from an EMBL/GenBank/DDBJ whole genome shotgun (WGS) entry which is preliminary data.</text>
</comment>
<dbReference type="PANTHER" id="PTHR33371:SF17">
    <property type="entry name" value="MCE-FAMILY PROTEIN MCE1B"/>
    <property type="match status" value="1"/>
</dbReference>
<evidence type="ECO:0000313" key="4">
    <source>
        <dbReference type="EMBL" id="GGM60804.1"/>
    </source>
</evidence>
<reference evidence="4" key="2">
    <citation type="submission" date="2020-09" db="EMBL/GenBank/DDBJ databases">
        <authorList>
            <person name="Sun Q."/>
            <person name="Zhou Y."/>
        </authorList>
    </citation>
    <scope>NUCLEOTIDE SEQUENCE</scope>
    <source>
        <strain evidence="4">CGMCC 4.5737</strain>
    </source>
</reference>
<evidence type="ECO:0000259" key="2">
    <source>
        <dbReference type="Pfam" id="PF02470"/>
    </source>
</evidence>
<evidence type="ECO:0000313" key="5">
    <source>
        <dbReference type="Proteomes" id="UP000637578"/>
    </source>
</evidence>
<organism evidence="4 5">
    <name type="scientific">Longimycelium tulufanense</name>
    <dbReference type="NCBI Taxonomy" id="907463"/>
    <lineage>
        <taxon>Bacteria</taxon>
        <taxon>Bacillati</taxon>
        <taxon>Actinomycetota</taxon>
        <taxon>Actinomycetes</taxon>
        <taxon>Pseudonocardiales</taxon>
        <taxon>Pseudonocardiaceae</taxon>
        <taxon>Longimycelium</taxon>
    </lineage>
</organism>
<dbReference type="InterPro" id="IPR005693">
    <property type="entry name" value="Mce"/>
</dbReference>
<dbReference type="GO" id="GO:0005576">
    <property type="term" value="C:extracellular region"/>
    <property type="evidence" value="ECO:0007669"/>
    <property type="project" value="TreeGrafter"/>
</dbReference>
<feature type="domain" description="Mce/MlaD" evidence="2">
    <location>
        <begin position="41"/>
        <end position="116"/>
    </location>
</feature>
<dbReference type="AlphaFoldDB" id="A0A8J3CE22"/>
<sequence length="350" mass="37397">MSRLRGLVAPLIKLGVFAVVTVTSTALLAVTIANSDLRAAKTYTARFTDVTSLSVGDDVRVAGVRVGQVERIELVDRRVALVGFSVDARRKLPTSVTATIKYRNMIGQRYISLERGAGAVDSILRAGAEIPLERTKPALDLTILFNGFKPLFQALSPDDVNTLSHEIVQVLQGEGGTVESLLRHTASLTATLADKDKVIGEVIGNLNQVLDTVNARGDQLSNLIATLQQFVSGFAQDRKPIGEAIGALAELTVATEGLLEDGRKPLKDSIAQLGRVSANLADNEQIVDRALHNLPVKMNDIGRTVNYGSWMNFYLCAATAPPVPTDSAPVLPIPRAAAPPAPNLPARCRP</sequence>
<dbReference type="Pfam" id="PF02470">
    <property type="entry name" value="MlaD"/>
    <property type="match status" value="1"/>
</dbReference>
<keyword evidence="1" id="KW-1133">Transmembrane helix</keyword>
<feature type="transmembrane region" description="Helical" evidence="1">
    <location>
        <begin position="12"/>
        <end position="33"/>
    </location>
</feature>
<name>A0A8J3CE22_9PSEU</name>
<reference evidence="4" key="1">
    <citation type="journal article" date="2014" name="Int. J. Syst. Evol. Microbiol.">
        <title>Complete genome sequence of Corynebacterium casei LMG S-19264T (=DSM 44701T), isolated from a smear-ripened cheese.</title>
        <authorList>
            <consortium name="US DOE Joint Genome Institute (JGI-PGF)"/>
            <person name="Walter F."/>
            <person name="Albersmeier A."/>
            <person name="Kalinowski J."/>
            <person name="Ruckert C."/>
        </authorList>
    </citation>
    <scope>NUCLEOTIDE SEQUENCE</scope>
    <source>
        <strain evidence="4">CGMCC 4.5737</strain>
    </source>
</reference>
<evidence type="ECO:0000259" key="3">
    <source>
        <dbReference type="Pfam" id="PF11887"/>
    </source>
</evidence>
<dbReference type="InterPro" id="IPR024516">
    <property type="entry name" value="Mce_C"/>
</dbReference>
<accession>A0A8J3CE22</accession>
<protein>
    <submittedName>
        <fullName evidence="4">ABC transporter substrate-binding protein</fullName>
    </submittedName>
</protein>
<dbReference type="Proteomes" id="UP000637578">
    <property type="component" value="Unassembled WGS sequence"/>
</dbReference>
<gene>
    <name evidence="4" type="ORF">GCM10012275_34810</name>
</gene>
<keyword evidence="5" id="KW-1185">Reference proteome</keyword>
<keyword evidence="1" id="KW-0812">Transmembrane</keyword>
<keyword evidence="1" id="KW-0472">Membrane</keyword>
<dbReference type="InterPro" id="IPR052336">
    <property type="entry name" value="MlaD_Phospholipid_Transporter"/>
</dbReference>